<dbReference type="EMBL" id="CP036265">
    <property type="protein sequence ID" value="QDT18209.1"/>
    <property type="molecule type" value="Genomic_DNA"/>
</dbReference>
<feature type="transmembrane region" description="Helical" evidence="2">
    <location>
        <begin position="146"/>
        <end position="169"/>
    </location>
</feature>
<feature type="compositionally biased region" description="Low complexity" evidence="1">
    <location>
        <begin position="7"/>
        <end position="21"/>
    </location>
</feature>
<keyword evidence="2" id="KW-0472">Membrane</keyword>
<keyword evidence="2" id="KW-0812">Transmembrane</keyword>
<dbReference type="KEGG" id="acaf:CA12_43500"/>
<organism evidence="3 4">
    <name type="scientific">Alienimonas californiensis</name>
    <dbReference type="NCBI Taxonomy" id="2527989"/>
    <lineage>
        <taxon>Bacteria</taxon>
        <taxon>Pseudomonadati</taxon>
        <taxon>Planctomycetota</taxon>
        <taxon>Planctomycetia</taxon>
        <taxon>Planctomycetales</taxon>
        <taxon>Planctomycetaceae</taxon>
        <taxon>Alienimonas</taxon>
    </lineage>
</organism>
<evidence type="ECO:0000256" key="2">
    <source>
        <dbReference type="SAM" id="Phobius"/>
    </source>
</evidence>
<evidence type="ECO:0000256" key="1">
    <source>
        <dbReference type="SAM" id="MobiDB-lite"/>
    </source>
</evidence>
<dbReference type="Proteomes" id="UP000318741">
    <property type="component" value="Chromosome"/>
</dbReference>
<feature type="transmembrane region" description="Helical" evidence="2">
    <location>
        <begin position="273"/>
        <end position="290"/>
    </location>
</feature>
<reference evidence="3 4" key="1">
    <citation type="submission" date="2019-02" db="EMBL/GenBank/DDBJ databases">
        <title>Deep-cultivation of Planctomycetes and their phenomic and genomic characterization uncovers novel biology.</title>
        <authorList>
            <person name="Wiegand S."/>
            <person name="Jogler M."/>
            <person name="Boedeker C."/>
            <person name="Pinto D."/>
            <person name="Vollmers J."/>
            <person name="Rivas-Marin E."/>
            <person name="Kohn T."/>
            <person name="Peeters S.H."/>
            <person name="Heuer A."/>
            <person name="Rast P."/>
            <person name="Oberbeckmann S."/>
            <person name="Bunk B."/>
            <person name="Jeske O."/>
            <person name="Meyerdierks A."/>
            <person name="Storesund J.E."/>
            <person name="Kallscheuer N."/>
            <person name="Luecker S."/>
            <person name="Lage O.M."/>
            <person name="Pohl T."/>
            <person name="Merkel B.J."/>
            <person name="Hornburger P."/>
            <person name="Mueller R.-W."/>
            <person name="Bruemmer F."/>
            <person name="Labrenz M."/>
            <person name="Spormann A.M."/>
            <person name="Op den Camp H."/>
            <person name="Overmann J."/>
            <person name="Amann R."/>
            <person name="Jetten M.S.M."/>
            <person name="Mascher T."/>
            <person name="Medema M.H."/>
            <person name="Devos D.P."/>
            <person name="Kaster A.-K."/>
            <person name="Ovreas L."/>
            <person name="Rohde M."/>
            <person name="Galperin M.Y."/>
            <person name="Jogler C."/>
        </authorList>
    </citation>
    <scope>NUCLEOTIDE SEQUENCE [LARGE SCALE GENOMIC DNA]</scope>
    <source>
        <strain evidence="3 4">CA12</strain>
    </source>
</reference>
<dbReference type="RefSeq" id="WP_145361170.1">
    <property type="nucleotide sequence ID" value="NZ_CP036265.1"/>
</dbReference>
<proteinExistence type="predicted"/>
<sequence length="305" mass="30647">MTPDSNAPATPVAGTAPGAFAPRPPGANGPPPAGADRRGLPDWARLPIFVVAALVAASLSLLSARQIQYEMYVRTPVYIAPRDATDEQRQLELESIRRRIRWMDCSALAAAAALTAGLLGAAGGLCRAPAGAAAASSRGRRTLRGAGAGLGLGAAAGVLAALVTLEILVSDAVSGWGGAVGDRQLFPAMFAYAFQLGLIGAAAGIAVRFSLGKAPKWSLAGAMGGPTLAGVAAGVVSGMLMPIVGVVLGSVTANTFDARGLHRPVPLGRWEQGLMFFGFGALLALALARVSGRTVNAPAAAPAVP</sequence>
<feature type="transmembrane region" description="Helical" evidence="2">
    <location>
        <begin position="228"/>
        <end position="253"/>
    </location>
</feature>
<protein>
    <submittedName>
        <fullName evidence="3">Uncharacterized protein</fullName>
    </submittedName>
</protein>
<evidence type="ECO:0000313" key="4">
    <source>
        <dbReference type="Proteomes" id="UP000318741"/>
    </source>
</evidence>
<feature type="region of interest" description="Disordered" evidence="1">
    <location>
        <begin position="1"/>
        <end position="36"/>
    </location>
</feature>
<feature type="transmembrane region" description="Helical" evidence="2">
    <location>
        <begin position="189"/>
        <end position="207"/>
    </location>
</feature>
<accession>A0A517PFS4</accession>
<feature type="transmembrane region" description="Helical" evidence="2">
    <location>
        <begin position="46"/>
        <end position="64"/>
    </location>
</feature>
<gene>
    <name evidence="3" type="ORF">CA12_43500</name>
</gene>
<evidence type="ECO:0000313" key="3">
    <source>
        <dbReference type="EMBL" id="QDT18209.1"/>
    </source>
</evidence>
<keyword evidence="2" id="KW-1133">Transmembrane helix</keyword>
<name>A0A517PFS4_9PLAN</name>
<feature type="compositionally biased region" description="Pro residues" evidence="1">
    <location>
        <begin position="22"/>
        <end position="33"/>
    </location>
</feature>
<keyword evidence="4" id="KW-1185">Reference proteome</keyword>
<dbReference type="AlphaFoldDB" id="A0A517PFS4"/>